<organism evidence="4 5">
    <name type="scientific">Xanthocytophaga flava</name>
    <dbReference type="NCBI Taxonomy" id="3048013"/>
    <lineage>
        <taxon>Bacteria</taxon>
        <taxon>Pseudomonadati</taxon>
        <taxon>Bacteroidota</taxon>
        <taxon>Cytophagia</taxon>
        <taxon>Cytophagales</taxon>
        <taxon>Rhodocytophagaceae</taxon>
        <taxon>Xanthocytophaga</taxon>
    </lineage>
</organism>
<dbReference type="EMBL" id="JASJOS010000001">
    <property type="protein sequence ID" value="MDJ1479099.1"/>
    <property type="molecule type" value="Genomic_DNA"/>
</dbReference>
<accession>A0AAE3U3U6</accession>
<evidence type="ECO:0000313" key="4">
    <source>
        <dbReference type="EMBL" id="MDJ1479099.1"/>
    </source>
</evidence>
<dbReference type="InterPro" id="IPR008978">
    <property type="entry name" value="HSP20-like_chaperone"/>
</dbReference>
<dbReference type="SUPFAM" id="SSF49764">
    <property type="entry name" value="HSP20-like chaperones"/>
    <property type="match status" value="1"/>
</dbReference>
<dbReference type="Proteomes" id="UP001241110">
    <property type="component" value="Unassembled WGS sequence"/>
</dbReference>
<comment type="similarity">
    <text evidence="1 2">Belongs to the small heat shock protein (HSP20) family.</text>
</comment>
<reference evidence="4" key="1">
    <citation type="submission" date="2023-05" db="EMBL/GenBank/DDBJ databases">
        <authorList>
            <person name="Zhang X."/>
        </authorList>
    </citation>
    <scope>NUCLEOTIDE SEQUENCE</scope>
    <source>
        <strain evidence="4">YF14B1</strain>
    </source>
</reference>
<sequence length="131" mass="15124">MKNDLKEYVNQINWLNTITGGVSMTAIQVAHDAEKLVISLSAPGVDPESFHIFVNNDKLTIHSFLPEMFDKFIEEQEEEEEPVPMFQRIFDIPNFVDSNHIQAVYSHGQLQVLLPFKDRDEAPRRIDIDIL</sequence>
<evidence type="ECO:0000259" key="3">
    <source>
        <dbReference type="PROSITE" id="PS01031"/>
    </source>
</evidence>
<dbReference type="Pfam" id="PF00011">
    <property type="entry name" value="HSP20"/>
    <property type="match status" value="1"/>
</dbReference>
<dbReference type="CDD" id="cd06464">
    <property type="entry name" value="ACD_sHsps-like"/>
    <property type="match status" value="1"/>
</dbReference>
<evidence type="ECO:0000256" key="1">
    <source>
        <dbReference type="PROSITE-ProRule" id="PRU00285"/>
    </source>
</evidence>
<feature type="domain" description="SHSP" evidence="3">
    <location>
        <begin position="18"/>
        <end position="131"/>
    </location>
</feature>
<dbReference type="Gene3D" id="2.60.40.790">
    <property type="match status" value="1"/>
</dbReference>
<dbReference type="InterPro" id="IPR002068">
    <property type="entry name" value="A-crystallin/Hsp20_dom"/>
</dbReference>
<comment type="caution">
    <text evidence="4">The sequence shown here is derived from an EMBL/GenBank/DDBJ whole genome shotgun (WGS) entry which is preliminary data.</text>
</comment>
<proteinExistence type="inferred from homology"/>
<dbReference type="PROSITE" id="PS01031">
    <property type="entry name" value="SHSP"/>
    <property type="match status" value="1"/>
</dbReference>
<dbReference type="AlphaFoldDB" id="A0AAE3U3U6"/>
<name>A0AAE3U3U6_9BACT</name>
<gene>
    <name evidence="4" type="ORF">QNI16_01310</name>
</gene>
<dbReference type="RefSeq" id="WP_313975008.1">
    <property type="nucleotide sequence ID" value="NZ_JASJOS010000001.1"/>
</dbReference>
<protein>
    <submittedName>
        <fullName evidence="4">Hsp20/alpha crystallin family protein</fullName>
    </submittedName>
</protein>
<evidence type="ECO:0000313" key="5">
    <source>
        <dbReference type="Proteomes" id="UP001241110"/>
    </source>
</evidence>
<evidence type="ECO:0000256" key="2">
    <source>
        <dbReference type="RuleBase" id="RU003616"/>
    </source>
</evidence>